<keyword evidence="2" id="KW-1185">Reference proteome</keyword>
<comment type="caution">
    <text evidence="1">The sequence shown here is derived from an EMBL/GenBank/DDBJ whole genome shotgun (WGS) entry which is preliminary data.</text>
</comment>
<dbReference type="Proteomes" id="UP000095705">
    <property type="component" value="Plasmid pACMP1"/>
</dbReference>
<evidence type="ECO:0008006" key="3">
    <source>
        <dbReference type="Google" id="ProtNLM"/>
    </source>
</evidence>
<dbReference type="RefSeq" id="WP_069917990.1">
    <property type="nucleotide sequence ID" value="NZ_CM007203.1"/>
</dbReference>
<name>A0A1E5NXX3_9ACTN</name>
<protein>
    <recommendedName>
        <fullName evidence="3">Ribosome modulation factor</fullName>
    </recommendedName>
</protein>
<dbReference type="OrthoDB" id="4287379at2"/>
<gene>
    <name evidence="1" type="ORF">BGK67_35005</name>
</gene>
<keyword evidence="1" id="KW-0614">Plasmid</keyword>
<proteinExistence type="predicted"/>
<geneLocation type="plasmid" evidence="2">
    <name>pacmp1</name>
</geneLocation>
<dbReference type="AlphaFoldDB" id="A0A1E5NXX3"/>
<evidence type="ECO:0000313" key="2">
    <source>
        <dbReference type="Proteomes" id="UP000095705"/>
    </source>
</evidence>
<dbReference type="EMBL" id="MEHK01000005">
    <property type="protein sequence ID" value="OEJ21102.1"/>
    <property type="molecule type" value="Genomic_DNA"/>
</dbReference>
<sequence length="70" mass="7727">MQMNRQQYLALLSEGKAAHGNGDPSDACPYDRLGDAEQQFGYRYWLRGWQEARLAAEEAPPVDAAVTGGQ</sequence>
<accession>A0A1E5NXX3</accession>
<organism evidence="1 2">
    <name type="scientific">Streptomyces subrutilus</name>
    <dbReference type="NCBI Taxonomy" id="36818"/>
    <lineage>
        <taxon>Bacteria</taxon>
        <taxon>Bacillati</taxon>
        <taxon>Actinomycetota</taxon>
        <taxon>Actinomycetes</taxon>
        <taxon>Kitasatosporales</taxon>
        <taxon>Streptomycetaceae</taxon>
        <taxon>Streptomyces</taxon>
    </lineage>
</organism>
<evidence type="ECO:0000313" key="1">
    <source>
        <dbReference type="EMBL" id="OEJ21102.1"/>
    </source>
</evidence>
<reference evidence="1 2" key="1">
    <citation type="submission" date="2016-08" db="EMBL/GenBank/DDBJ databases">
        <title>The complete genome of Streptomyces subrutilus 10-1-1.</title>
        <authorList>
            <person name="Chen X."/>
        </authorList>
    </citation>
    <scope>NUCLEOTIDE SEQUENCE [LARGE SCALE GENOMIC DNA]</scope>
    <source>
        <strain evidence="1 2">10-1-1</strain>
        <plasmid evidence="2">pacmp1</plasmid>
    </source>
</reference>